<comment type="caution">
    <text evidence="14">The sequence shown here is derived from an EMBL/GenBank/DDBJ whole genome shotgun (WGS) entry which is preliminary data.</text>
</comment>
<gene>
    <name evidence="11" type="primary">pyrD</name>
    <name evidence="14" type="ORF">Lade_0239</name>
</gene>
<dbReference type="Pfam" id="PF01180">
    <property type="entry name" value="DHO_dh"/>
    <property type="match status" value="1"/>
</dbReference>
<dbReference type="PIRSF" id="PIRSF000164">
    <property type="entry name" value="DHO_oxidase"/>
    <property type="match status" value="1"/>
</dbReference>
<dbReference type="GO" id="GO:0005886">
    <property type="term" value="C:plasma membrane"/>
    <property type="evidence" value="ECO:0007669"/>
    <property type="project" value="UniProtKB-SubCell"/>
</dbReference>
<feature type="binding site" evidence="11">
    <location>
        <begin position="57"/>
        <end position="61"/>
    </location>
    <ligand>
        <name>FMN</name>
        <dbReference type="ChEBI" id="CHEBI:58210"/>
    </ligand>
</feature>
<dbReference type="InterPro" id="IPR005720">
    <property type="entry name" value="Dihydroorotate_DH_cat"/>
</dbReference>
<dbReference type="InterPro" id="IPR013785">
    <property type="entry name" value="Aldolase_TIM"/>
</dbReference>
<dbReference type="HAMAP" id="MF_00225">
    <property type="entry name" value="DHO_dh_type2"/>
    <property type="match status" value="1"/>
</dbReference>
<dbReference type="UniPathway" id="UPA00070">
    <property type="reaction ID" value="UER00946"/>
</dbReference>
<keyword evidence="7 11" id="KW-0665">Pyrimidine biosynthesis</keyword>
<feature type="binding site" evidence="11">
    <location>
        <begin position="241"/>
        <end position="242"/>
    </location>
    <ligand>
        <name>substrate</name>
    </ligand>
</feature>
<feature type="binding site" evidence="11">
    <location>
        <begin position="313"/>
        <end position="314"/>
    </location>
    <ligand>
        <name>FMN</name>
        <dbReference type="ChEBI" id="CHEBI:58210"/>
    </ligand>
</feature>
<evidence type="ECO:0000256" key="11">
    <source>
        <dbReference type="HAMAP-Rule" id="MF_00225"/>
    </source>
</evidence>
<dbReference type="EMBL" id="LNKA01000001">
    <property type="protein sequence ID" value="KTC65581.1"/>
    <property type="molecule type" value="Genomic_DNA"/>
</dbReference>
<dbReference type="GO" id="GO:0106430">
    <property type="term" value="F:dihydroorotate dehydrogenase (quinone) activity"/>
    <property type="evidence" value="ECO:0007669"/>
    <property type="project" value="UniProtKB-EC"/>
</dbReference>
<feature type="binding site" evidence="11">
    <location>
        <position position="240"/>
    </location>
    <ligand>
        <name>FMN</name>
        <dbReference type="ChEBI" id="CHEBI:58210"/>
    </ligand>
</feature>
<dbReference type="CDD" id="cd04738">
    <property type="entry name" value="DHOD_2_like"/>
    <property type="match status" value="1"/>
</dbReference>
<keyword evidence="11" id="KW-1003">Cell membrane</keyword>
<sequence length="332" mass="36694">MYKKIIRPLLFTLPPETAHAFTLNMLHFLPSFLFPKPQLSPVKTLGLTFDHPLGLAAGLDKNAEHLNALAKLGFSFIEVGTVTPKPQPGNPKPRLFRIPEACALINRMGFNNKGVDVLVENVKKANYQGILGVNIGKNKDTPLNHAINDYSHCLQKVYPYASYITVNISSPNTPDLRKLQTEEFLNDLLLQLKNQQLELAEVHKKYVPLLVKLSPDETEEDLKRIAESILTYRFDGIIATNTTNNHESIKNLPHGNEPGGLSGVPLATQSTACLKLLKQVVGNEVTLVGVGGVHNKETVKSKLEAGADLLQVYTGLIYEGHVGWSQRPNKRC</sequence>
<comment type="subunit">
    <text evidence="11">Monomer.</text>
</comment>
<dbReference type="InterPro" id="IPR012135">
    <property type="entry name" value="Dihydroorotate_DH_1_2"/>
</dbReference>
<evidence type="ECO:0000313" key="15">
    <source>
        <dbReference type="Proteomes" id="UP000054859"/>
    </source>
</evidence>
<reference evidence="14 15" key="1">
    <citation type="submission" date="2015-11" db="EMBL/GenBank/DDBJ databases">
        <title>Identification of large and diverse effector repertoires of 38 Legionella species.</title>
        <authorList>
            <person name="Burstein D."/>
            <person name="Amaro F."/>
            <person name="Zusman T."/>
            <person name="Lifshitz Z."/>
            <person name="Cohen O."/>
            <person name="Gilbert J.A."/>
            <person name="Pupko T."/>
            <person name="Shuman H.A."/>
            <person name="Segal G."/>
        </authorList>
    </citation>
    <scope>NUCLEOTIDE SEQUENCE [LARGE SCALE GENOMIC DNA]</scope>
    <source>
        <strain evidence="14 15">1762-AUS-E</strain>
    </source>
</reference>
<dbReference type="NCBIfam" id="NF003652">
    <property type="entry name" value="PRK05286.2-5"/>
    <property type="match status" value="1"/>
</dbReference>
<comment type="cofactor">
    <cofactor evidence="11">
        <name>FMN</name>
        <dbReference type="ChEBI" id="CHEBI:58210"/>
    </cofactor>
    <text evidence="11">Binds 1 FMN per subunit.</text>
</comment>
<dbReference type="PANTHER" id="PTHR48109:SF4">
    <property type="entry name" value="DIHYDROOROTATE DEHYDROGENASE (QUINONE), MITOCHONDRIAL"/>
    <property type="match status" value="1"/>
</dbReference>
<keyword evidence="9 11" id="KW-0472">Membrane</keyword>
<comment type="subcellular location">
    <subcellularLocation>
        <location evidence="11">Cell membrane</location>
        <topology evidence="11">Peripheral membrane protein</topology>
    </subcellularLocation>
    <subcellularLocation>
        <location evidence="2">Membrane</location>
    </subcellularLocation>
</comment>
<evidence type="ECO:0000256" key="8">
    <source>
        <dbReference type="ARBA" id="ARBA00023002"/>
    </source>
</evidence>
<dbReference type="EC" id="1.3.5.2" evidence="11"/>
<dbReference type="GO" id="GO:0044205">
    <property type="term" value="P:'de novo' UMP biosynthetic process"/>
    <property type="evidence" value="ECO:0007669"/>
    <property type="project" value="UniProtKB-UniRule"/>
</dbReference>
<dbReference type="PROSITE" id="PS00911">
    <property type="entry name" value="DHODEHASE_1"/>
    <property type="match status" value="1"/>
</dbReference>
<organism evidence="14 15">
    <name type="scientific">Legionella adelaidensis</name>
    <dbReference type="NCBI Taxonomy" id="45056"/>
    <lineage>
        <taxon>Bacteria</taxon>
        <taxon>Pseudomonadati</taxon>
        <taxon>Pseudomonadota</taxon>
        <taxon>Gammaproteobacteria</taxon>
        <taxon>Legionellales</taxon>
        <taxon>Legionellaceae</taxon>
        <taxon>Legionella</taxon>
    </lineage>
</organism>
<feature type="binding site" evidence="11">
    <location>
        <position position="172"/>
    </location>
    <ligand>
        <name>substrate</name>
    </ligand>
</feature>
<feature type="chain" id="PRO_5006910481" description="Dihydroorotate dehydrogenase (quinone)" evidence="12">
    <location>
        <begin position="21"/>
        <end position="332"/>
    </location>
</feature>
<keyword evidence="15" id="KW-1185">Reference proteome</keyword>
<comment type="similarity">
    <text evidence="4 11">Belongs to the dihydroorotate dehydrogenase family. Type 2 subfamily.</text>
</comment>
<feature type="binding site" evidence="11">
    <location>
        <begin position="106"/>
        <end position="110"/>
    </location>
    <ligand>
        <name>substrate</name>
    </ligand>
</feature>
<feature type="binding site" evidence="11">
    <location>
        <position position="263"/>
    </location>
    <ligand>
        <name>FMN</name>
        <dbReference type="ChEBI" id="CHEBI:58210"/>
    </ligand>
</feature>
<keyword evidence="8 11" id="KW-0560">Oxidoreductase</keyword>
<feature type="binding site" evidence="11">
    <location>
        <position position="167"/>
    </location>
    <ligand>
        <name>substrate</name>
    </ligand>
</feature>
<evidence type="ECO:0000256" key="12">
    <source>
        <dbReference type="SAM" id="SignalP"/>
    </source>
</evidence>
<feature type="binding site" evidence="11">
    <location>
        <position position="81"/>
    </location>
    <ligand>
        <name>FMN</name>
        <dbReference type="ChEBI" id="CHEBI:58210"/>
    </ligand>
</feature>
<feature type="active site" description="Nucleophile" evidence="11">
    <location>
        <position position="170"/>
    </location>
</feature>
<protein>
    <recommendedName>
        <fullName evidence="11">Dihydroorotate dehydrogenase (quinone)</fullName>
        <ecNumber evidence="11">1.3.5.2</ecNumber>
    </recommendedName>
    <alternativeName>
        <fullName evidence="11">DHOdehase</fullName>
        <shortName evidence="11">DHOD</shortName>
        <shortName evidence="11">DHODase</shortName>
    </alternativeName>
    <alternativeName>
        <fullName evidence="11">Dihydroorotate oxidase</fullName>
    </alternativeName>
</protein>
<evidence type="ECO:0000256" key="6">
    <source>
        <dbReference type="ARBA" id="ARBA00022643"/>
    </source>
</evidence>
<dbReference type="RefSeq" id="WP_058461331.1">
    <property type="nucleotide sequence ID" value="NZ_CAAAHS010000008.1"/>
</dbReference>
<feature type="binding site" evidence="11">
    <location>
        <position position="167"/>
    </location>
    <ligand>
        <name>FMN</name>
        <dbReference type="ChEBI" id="CHEBI:58210"/>
    </ligand>
</feature>
<proteinExistence type="inferred from homology"/>
<dbReference type="AlphaFoldDB" id="A0A0W0R3D4"/>
<comment type="pathway">
    <text evidence="3 11">Pyrimidine metabolism; UMP biosynthesis via de novo pathway; orotate from (S)-dihydroorotate (quinone route): step 1/1.</text>
</comment>
<comment type="function">
    <text evidence="1 11">Catalyzes the conversion of dihydroorotate to orotate with quinone as electron acceptor.</text>
</comment>
<comment type="catalytic activity">
    <reaction evidence="10 11">
        <text>(S)-dihydroorotate + a quinone = orotate + a quinol</text>
        <dbReference type="Rhea" id="RHEA:30187"/>
        <dbReference type="ChEBI" id="CHEBI:24646"/>
        <dbReference type="ChEBI" id="CHEBI:30839"/>
        <dbReference type="ChEBI" id="CHEBI:30864"/>
        <dbReference type="ChEBI" id="CHEBI:132124"/>
        <dbReference type="EC" id="1.3.5.2"/>
    </reaction>
</comment>
<keyword evidence="5 11" id="KW-0285">Flavoprotein</keyword>
<feature type="binding site" evidence="11">
    <location>
        <position position="292"/>
    </location>
    <ligand>
        <name>FMN</name>
        <dbReference type="ChEBI" id="CHEBI:58210"/>
    </ligand>
</feature>
<feature type="binding site" evidence="11">
    <location>
        <position position="61"/>
    </location>
    <ligand>
        <name>substrate</name>
    </ligand>
</feature>
<evidence type="ECO:0000256" key="7">
    <source>
        <dbReference type="ARBA" id="ARBA00022975"/>
    </source>
</evidence>
<dbReference type="STRING" id="45056.Lade_0239"/>
<evidence type="ECO:0000259" key="13">
    <source>
        <dbReference type="Pfam" id="PF01180"/>
    </source>
</evidence>
<feature type="binding site" evidence="11">
    <location>
        <position position="212"/>
    </location>
    <ligand>
        <name>FMN</name>
        <dbReference type="ChEBI" id="CHEBI:58210"/>
    </ligand>
</feature>
<dbReference type="NCBIfam" id="NF003646">
    <property type="entry name" value="PRK05286.1-4"/>
    <property type="match status" value="1"/>
</dbReference>
<dbReference type="NCBIfam" id="NF003644">
    <property type="entry name" value="PRK05286.1-1"/>
    <property type="match status" value="1"/>
</dbReference>
<evidence type="ECO:0000256" key="2">
    <source>
        <dbReference type="ARBA" id="ARBA00004370"/>
    </source>
</evidence>
<evidence type="ECO:0000256" key="10">
    <source>
        <dbReference type="ARBA" id="ARBA00048639"/>
    </source>
</evidence>
<dbReference type="PROSITE" id="PS00912">
    <property type="entry name" value="DHODEHASE_2"/>
    <property type="match status" value="1"/>
</dbReference>
<dbReference type="InterPro" id="IPR005719">
    <property type="entry name" value="Dihydroorotate_DH_2"/>
</dbReference>
<dbReference type="OrthoDB" id="9802377at2"/>
<dbReference type="NCBIfam" id="TIGR01036">
    <property type="entry name" value="pyrD_sub2"/>
    <property type="match status" value="1"/>
</dbReference>
<feature type="signal peptide" evidence="12">
    <location>
        <begin position="1"/>
        <end position="20"/>
    </location>
</feature>
<name>A0A0W0R3D4_9GAMM</name>
<evidence type="ECO:0000256" key="3">
    <source>
        <dbReference type="ARBA" id="ARBA00005161"/>
    </source>
</evidence>
<dbReference type="PANTHER" id="PTHR48109">
    <property type="entry name" value="DIHYDROOROTATE DEHYDROGENASE (QUINONE), MITOCHONDRIAL-RELATED"/>
    <property type="match status" value="1"/>
</dbReference>
<evidence type="ECO:0000256" key="9">
    <source>
        <dbReference type="ARBA" id="ARBA00023136"/>
    </source>
</evidence>
<dbReference type="Proteomes" id="UP000054859">
    <property type="component" value="Unassembled WGS sequence"/>
</dbReference>
<evidence type="ECO:0000256" key="1">
    <source>
        <dbReference type="ARBA" id="ARBA00003125"/>
    </source>
</evidence>
<dbReference type="GO" id="GO:0005737">
    <property type="term" value="C:cytoplasm"/>
    <property type="evidence" value="ECO:0007669"/>
    <property type="project" value="InterPro"/>
</dbReference>
<keyword evidence="12" id="KW-0732">Signal</keyword>
<dbReference type="PATRIC" id="fig|45056.6.peg.245"/>
<evidence type="ECO:0000256" key="5">
    <source>
        <dbReference type="ARBA" id="ARBA00022630"/>
    </source>
</evidence>
<dbReference type="SUPFAM" id="SSF51395">
    <property type="entry name" value="FMN-linked oxidoreductases"/>
    <property type="match status" value="1"/>
</dbReference>
<keyword evidence="6 11" id="KW-0288">FMN</keyword>
<feature type="binding site" evidence="11">
    <location>
        <position position="134"/>
    </location>
    <ligand>
        <name>FMN</name>
        <dbReference type="ChEBI" id="CHEBI:58210"/>
    </ligand>
</feature>
<feature type="domain" description="Dihydroorotate dehydrogenase catalytic" evidence="13">
    <location>
        <begin position="42"/>
        <end position="322"/>
    </location>
</feature>
<dbReference type="InterPro" id="IPR001295">
    <property type="entry name" value="Dihydroorotate_DH_CS"/>
</dbReference>
<dbReference type="InterPro" id="IPR050074">
    <property type="entry name" value="DHO_dehydrogenase"/>
</dbReference>
<evidence type="ECO:0000313" key="14">
    <source>
        <dbReference type="EMBL" id="KTC65581.1"/>
    </source>
</evidence>
<dbReference type="NCBIfam" id="NF003645">
    <property type="entry name" value="PRK05286.1-2"/>
    <property type="match status" value="1"/>
</dbReference>
<evidence type="ECO:0000256" key="4">
    <source>
        <dbReference type="ARBA" id="ARBA00005359"/>
    </source>
</evidence>
<dbReference type="GO" id="GO:0006207">
    <property type="term" value="P:'de novo' pyrimidine nucleobase biosynthetic process"/>
    <property type="evidence" value="ECO:0007669"/>
    <property type="project" value="UniProtKB-UniRule"/>
</dbReference>
<accession>A0A0W0R3D4</accession>
<dbReference type="Gene3D" id="3.20.20.70">
    <property type="entry name" value="Aldolase class I"/>
    <property type="match status" value="1"/>
</dbReference>